<name>A0A368KMC7_9BACT</name>
<organism evidence="1 2">
    <name type="scientific">Bremerella cremea</name>
    <dbReference type="NCBI Taxonomy" id="1031537"/>
    <lineage>
        <taxon>Bacteria</taxon>
        <taxon>Pseudomonadati</taxon>
        <taxon>Planctomycetota</taxon>
        <taxon>Planctomycetia</taxon>
        <taxon>Pirellulales</taxon>
        <taxon>Pirellulaceae</taxon>
        <taxon>Bremerella</taxon>
    </lineage>
</organism>
<dbReference type="AlphaFoldDB" id="A0A368KMC7"/>
<dbReference type="EMBL" id="QPEX01000039">
    <property type="protein sequence ID" value="RCS43263.1"/>
    <property type="molecule type" value="Genomic_DNA"/>
</dbReference>
<protein>
    <recommendedName>
        <fullName evidence="3">WG repeat-containing protein</fullName>
    </recommendedName>
</protein>
<evidence type="ECO:0008006" key="3">
    <source>
        <dbReference type="Google" id="ProtNLM"/>
    </source>
</evidence>
<accession>A0A368KMC7</accession>
<sequence>MTAGNCGLWRSTKPGYLTQQTHYLRDGAVVITSSFDVQAGGTGYIVNDDGSIRAKVPYRFSPEQKEYFAHGNAEYYDLDGTVEKIVEFQNGVETKETTKP</sequence>
<dbReference type="RefSeq" id="WP_114370986.1">
    <property type="nucleotide sequence ID" value="NZ_QPEX01000039.1"/>
</dbReference>
<proteinExistence type="predicted"/>
<reference evidence="1 2" key="1">
    <citation type="submission" date="2018-07" db="EMBL/GenBank/DDBJ databases">
        <title>Comparative genomes isolates from brazilian mangrove.</title>
        <authorList>
            <person name="De Araujo J.E."/>
            <person name="Taketani R.G."/>
            <person name="Silva M.C.P."/>
            <person name="Lourenco M.V."/>
            <person name="Oliveira V.M."/>
            <person name="Andreote F.D."/>
        </authorList>
    </citation>
    <scope>NUCLEOTIDE SEQUENCE [LARGE SCALE GENOMIC DNA]</scope>
    <source>
        <strain evidence="1 2">HEX PRIS-MGV</strain>
    </source>
</reference>
<evidence type="ECO:0000313" key="1">
    <source>
        <dbReference type="EMBL" id="RCS43263.1"/>
    </source>
</evidence>
<dbReference type="OrthoDB" id="9863871at2"/>
<dbReference type="Proteomes" id="UP000253562">
    <property type="component" value="Unassembled WGS sequence"/>
</dbReference>
<gene>
    <name evidence="1" type="ORF">DTL42_19090</name>
</gene>
<comment type="caution">
    <text evidence="1">The sequence shown here is derived from an EMBL/GenBank/DDBJ whole genome shotgun (WGS) entry which is preliminary data.</text>
</comment>
<evidence type="ECO:0000313" key="2">
    <source>
        <dbReference type="Proteomes" id="UP000253562"/>
    </source>
</evidence>